<evidence type="ECO:0000313" key="2">
    <source>
        <dbReference type="Proteomes" id="UP000050741"/>
    </source>
</evidence>
<dbReference type="WBParaSite" id="GPLIN_001065500">
    <property type="protein sequence ID" value="GPLIN_001065500"/>
    <property type="gene ID" value="GPLIN_001065500"/>
</dbReference>
<dbReference type="Proteomes" id="UP000050741">
    <property type="component" value="Unassembled WGS sequence"/>
</dbReference>
<dbReference type="SUPFAM" id="SSF54160">
    <property type="entry name" value="Chromo domain-like"/>
    <property type="match status" value="1"/>
</dbReference>
<evidence type="ECO:0000259" key="1">
    <source>
        <dbReference type="PROSITE" id="PS50013"/>
    </source>
</evidence>
<feature type="domain" description="Chromo" evidence="1">
    <location>
        <begin position="116"/>
        <end position="161"/>
    </location>
</feature>
<reference evidence="3" key="3">
    <citation type="submission" date="2016-06" db="UniProtKB">
        <authorList>
            <consortium name="WormBaseParasite"/>
        </authorList>
    </citation>
    <scope>IDENTIFICATION</scope>
</reference>
<dbReference type="Gene3D" id="2.40.50.40">
    <property type="match status" value="1"/>
</dbReference>
<dbReference type="PROSITE" id="PS50013">
    <property type="entry name" value="CHROMO_2"/>
    <property type="match status" value="1"/>
</dbReference>
<name>A0A183CCQ4_GLOPA</name>
<dbReference type="InterPro" id="IPR000953">
    <property type="entry name" value="Chromo/chromo_shadow_dom"/>
</dbReference>
<sequence>MPSHLLLLPNFQDGLSESLFVLDIEGRLCRVILHTDILEFILRAVSQVWKWTWPGICYCKMGGADEPCSSSMVKRGDGKRRRRQTKHYNRRKCYLKLPSASVRPRPNVKPNGDDQYVVEKILAVFATGDRRAYYLDWHGSPKKESWVLSEDCDCAEYVAHFTAVTTAEGVLDCLLGQSVPQHIFELLQNNVKFTHVREMLGTTVAPTSEMNLSFAPDIEERQKAKALRTLASFIAECMDA</sequence>
<reference evidence="2" key="1">
    <citation type="submission" date="2013-12" db="EMBL/GenBank/DDBJ databases">
        <authorList>
            <person name="Aslett M."/>
        </authorList>
    </citation>
    <scope>NUCLEOTIDE SEQUENCE [LARGE SCALE GENOMIC DNA]</scope>
    <source>
        <strain evidence="2">Lindley</strain>
    </source>
</reference>
<keyword evidence="2" id="KW-1185">Reference proteome</keyword>
<reference evidence="2" key="2">
    <citation type="submission" date="2014-05" db="EMBL/GenBank/DDBJ databases">
        <title>The genome and life-stage specific transcriptomes of Globodera pallida elucidate key aspects of plant parasitism by a cyst nematode.</title>
        <authorList>
            <person name="Cotton J.A."/>
            <person name="Lilley C.J."/>
            <person name="Jones L.M."/>
            <person name="Kikuchi T."/>
            <person name="Reid A.J."/>
            <person name="Thorpe P."/>
            <person name="Tsai I.J."/>
            <person name="Beasley H."/>
            <person name="Blok V."/>
            <person name="Cock P.J.A."/>
            <person name="Van den Akker S.E."/>
            <person name="Holroyd N."/>
            <person name="Hunt M."/>
            <person name="Mantelin S."/>
            <person name="Naghra H."/>
            <person name="Pain A."/>
            <person name="Palomares-Rius J.E."/>
            <person name="Zarowiecki M."/>
            <person name="Berriman M."/>
            <person name="Jones J.T."/>
            <person name="Urwin P.E."/>
        </authorList>
    </citation>
    <scope>NUCLEOTIDE SEQUENCE [LARGE SCALE GENOMIC DNA]</scope>
    <source>
        <strain evidence="2">Lindley</strain>
    </source>
</reference>
<evidence type="ECO:0000313" key="3">
    <source>
        <dbReference type="WBParaSite" id="GPLIN_001065500"/>
    </source>
</evidence>
<dbReference type="AlphaFoldDB" id="A0A183CCQ4"/>
<protein>
    <submittedName>
        <fullName evidence="3">Chromo domain-containing protein</fullName>
    </submittedName>
</protein>
<dbReference type="InterPro" id="IPR016197">
    <property type="entry name" value="Chromo-like_dom_sf"/>
</dbReference>
<proteinExistence type="predicted"/>
<organism evidence="2 3">
    <name type="scientific">Globodera pallida</name>
    <name type="common">Potato cyst nematode worm</name>
    <name type="synonym">Heterodera pallida</name>
    <dbReference type="NCBI Taxonomy" id="36090"/>
    <lineage>
        <taxon>Eukaryota</taxon>
        <taxon>Metazoa</taxon>
        <taxon>Ecdysozoa</taxon>
        <taxon>Nematoda</taxon>
        <taxon>Chromadorea</taxon>
        <taxon>Rhabditida</taxon>
        <taxon>Tylenchina</taxon>
        <taxon>Tylenchomorpha</taxon>
        <taxon>Tylenchoidea</taxon>
        <taxon>Heteroderidae</taxon>
        <taxon>Heteroderinae</taxon>
        <taxon>Globodera</taxon>
    </lineage>
</organism>
<accession>A0A183CCQ4</accession>